<dbReference type="EMBL" id="BJTG01000002">
    <property type="protein sequence ID" value="GEJ56045.1"/>
    <property type="molecule type" value="Genomic_DNA"/>
</dbReference>
<evidence type="ECO:0000313" key="2">
    <source>
        <dbReference type="Proteomes" id="UP000503640"/>
    </source>
</evidence>
<protein>
    <submittedName>
        <fullName evidence="1">Uncharacterized protein</fullName>
    </submittedName>
</protein>
<organism evidence="1 2">
    <name type="scientific">Anaeromyxobacter diazotrophicus</name>
    <dbReference type="NCBI Taxonomy" id="2590199"/>
    <lineage>
        <taxon>Bacteria</taxon>
        <taxon>Pseudomonadati</taxon>
        <taxon>Myxococcota</taxon>
        <taxon>Myxococcia</taxon>
        <taxon>Myxococcales</taxon>
        <taxon>Cystobacterineae</taxon>
        <taxon>Anaeromyxobacteraceae</taxon>
        <taxon>Anaeromyxobacter</taxon>
    </lineage>
</organism>
<dbReference type="AlphaFoldDB" id="A0A7I9VI63"/>
<accession>A0A7I9VI63</accession>
<evidence type="ECO:0000313" key="1">
    <source>
        <dbReference type="EMBL" id="GEJ56045.1"/>
    </source>
</evidence>
<name>A0A7I9VI63_9BACT</name>
<gene>
    <name evidence="1" type="ORF">AMYX_07860</name>
</gene>
<proteinExistence type="predicted"/>
<dbReference type="Proteomes" id="UP000503640">
    <property type="component" value="Unassembled WGS sequence"/>
</dbReference>
<sequence>MKVLQPALDVERPHACHLFPGGRICLGAEQSGGAPTLESAYARSVVWANGYSVYQREGAFPF</sequence>
<keyword evidence="2" id="KW-1185">Reference proteome</keyword>
<reference evidence="2" key="1">
    <citation type="journal article" date="2020" name="Appl. Environ. Microbiol.">
        <title>Diazotrophic Anaeromyxobacter Isolates from Soils.</title>
        <authorList>
            <person name="Masuda Y."/>
            <person name="Yamanaka H."/>
            <person name="Xu Z.X."/>
            <person name="Shiratori Y."/>
            <person name="Aono T."/>
            <person name="Amachi S."/>
            <person name="Senoo K."/>
            <person name="Itoh H."/>
        </authorList>
    </citation>
    <scope>NUCLEOTIDE SEQUENCE [LARGE SCALE GENOMIC DNA]</scope>
    <source>
        <strain evidence="2">R267</strain>
    </source>
</reference>
<comment type="caution">
    <text evidence="1">The sequence shown here is derived from an EMBL/GenBank/DDBJ whole genome shotgun (WGS) entry which is preliminary data.</text>
</comment>